<proteinExistence type="predicted"/>
<gene>
    <name evidence="1" type="ORF">GGE12_001881</name>
</gene>
<name>A0A7W6RLH9_9HYPH</name>
<dbReference type="Proteomes" id="UP000533641">
    <property type="component" value="Unassembled WGS sequence"/>
</dbReference>
<dbReference type="EMBL" id="JACIGM010000003">
    <property type="protein sequence ID" value="MBB4274126.1"/>
    <property type="molecule type" value="Genomic_DNA"/>
</dbReference>
<dbReference type="AlphaFoldDB" id="A0A7W6RLH9"/>
<dbReference type="RefSeq" id="WP_183924601.1">
    <property type="nucleotide sequence ID" value="NZ_JACIGM010000003.1"/>
</dbReference>
<sequence>MSELEGIFLEKFFLEPGSEGTIGSVSVDDDVLIEIFGAADLDDLQQRFVGTLLKISRLKALLAGEFPPLPGRTPDYLRILMFVCWMQTSKVREEDDTDFREMLGRHTGVNFLGALMRGLNPMWEHLQTYLAKEHGIDLDLPAPQPFRQIGRTLRIAFPTLRDRLAFRRLRQTLGPGRLLDPLEVSRGVRNSRDLVTETMPSFAYNFELFDGAWKRGGREFTETTFWKAWYSIVATHASLEELEIVRGDFGDHEIFRVSPSGDRRPIGDPEGAAKFVPDPIAKAIRNGIVLMEDLGFGRSRATSSMESNLILMHRSRLGECDEGVVVSHDNVNAYWVLANFRNSAESDAPTKSARREIGWRNGIKVGGAAYLGISPFTPILALPDNVTATVSMAGEALAMNALPNGVAFPPGIYAGTATAQANGQYQSILLVPRAAELPVNRRLSFDRFRDIGEDEFHYDTLPSTDTVLDVWPGPRVPACEAMTAIAEALYARTGRGLAFVEALGIIRQGLSETTSGPKEWDILRAFADAGWFDLTLVRNFPAQKLLQRPITVRAGNEVILIDGPTPLAVIEHVESAAKAAGATVELHNGVSEWSLPRMVVRVGDRNVQRDFVERFGYPEDARTRKAQAKQGEQHDAHGYHVVARFDAQRGFFVSRFDDQMPEGLYRLERNEGKRPYLYRSVVGGKPAENFASPSIAILSHHARMSRRLFRYDGSLLVGSASRVVLPSSWAQWASDRTVCNAGLVMRGGTWIYAYPLGSGEVSILSGLIAIERSGTGGTPWIDRFTASASNRGKAIHDGRSGKIRRAGSALEKRN</sequence>
<organism evidence="1 2">
    <name type="scientific">Rhizobium mongolense</name>
    <dbReference type="NCBI Taxonomy" id="57676"/>
    <lineage>
        <taxon>Bacteria</taxon>
        <taxon>Pseudomonadati</taxon>
        <taxon>Pseudomonadota</taxon>
        <taxon>Alphaproteobacteria</taxon>
        <taxon>Hyphomicrobiales</taxon>
        <taxon>Rhizobiaceae</taxon>
        <taxon>Rhizobium/Agrobacterium group</taxon>
        <taxon>Rhizobium</taxon>
    </lineage>
</organism>
<accession>A0A7W6RLH9</accession>
<protein>
    <submittedName>
        <fullName evidence="1">Uncharacterized protein</fullName>
    </submittedName>
</protein>
<comment type="caution">
    <text evidence="1">The sequence shown here is derived from an EMBL/GenBank/DDBJ whole genome shotgun (WGS) entry which is preliminary data.</text>
</comment>
<reference evidence="1 2" key="1">
    <citation type="submission" date="2020-08" db="EMBL/GenBank/DDBJ databases">
        <title>Genomic Encyclopedia of Type Strains, Phase IV (KMG-V): Genome sequencing to study the core and pangenomes of soil and plant-associated prokaryotes.</title>
        <authorList>
            <person name="Whitman W."/>
        </authorList>
    </citation>
    <scope>NUCLEOTIDE SEQUENCE [LARGE SCALE GENOMIC DNA]</scope>
    <source>
        <strain evidence="1 2">SEMIA 402</strain>
    </source>
</reference>
<evidence type="ECO:0000313" key="1">
    <source>
        <dbReference type="EMBL" id="MBB4274126.1"/>
    </source>
</evidence>
<evidence type="ECO:0000313" key="2">
    <source>
        <dbReference type="Proteomes" id="UP000533641"/>
    </source>
</evidence>